<reference evidence="2" key="1">
    <citation type="journal article" date="2014" name="Int. J. Syst. Evol. Microbiol.">
        <title>Complete genome sequence of Corynebacterium casei LMG S-19264T (=DSM 44701T), isolated from a smear-ripened cheese.</title>
        <authorList>
            <consortium name="US DOE Joint Genome Institute (JGI-PGF)"/>
            <person name="Walter F."/>
            <person name="Albersmeier A."/>
            <person name="Kalinowski J."/>
            <person name="Ruckert C."/>
        </authorList>
    </citation>
    <scope>NUCLEOTIDE SEQUENCE</scope>
    <source>
        <strain evidence="2">JCM 19596</strain>
    </source>
</reference>
<dbReference type="OrthoDB" id="199019at2157"/>
<evidence type="ECO:0000313" key="2">
    <source>
        <dbReference type="EMBL" id="GGL70285.1"/>
    </source>
</evidence>
<dbReference type="Pfam" id="PF02589">
    <property type="entry name" value="LUD_dom"/>
    <property type="match status" value="1"/>
</dbReference>
<sequence length="168" mass="16923">MSTTTTGAFADALAPLNGRVERVPAAEVAETIDAAAVAPAVGVPLDIDGVSLPDSVATDFSADGVESAATGVTPAALGVAEYGSLLLEHAPAGAEPAQLYPSTHVAVLRESDLYPDLESAWSEVAAAFDAGRDDAVLATGSSATADMGELVRGVHGPREVIVVLVEDR</sequence>
<dbReference type="Proteomes" id="UP000607197">
    <property type="component" value="Unassembled WGS sequence"/>
</dbReference>
<dbReference type="InterPro" id="IPR003741">
    <property type="entry name" value="LUD_dom"/>
</dbReference>
<dbReference type="AlphaFoldDB" id="A0A830FFT4"/>
<gene>
    <name evidence="2" type="ORF">GCM10009039_30440</name>
</gene>
<dbReference type="SUPFAM" id="SSF100950">
    <property type="entry name" value="NagB/RpiA/CoA transferase-like"/>
    <property type="match status" value="1"/>
</dbReference>
<proteinExistence type="predicted"/>
<evidence type="ECO:0000259" key="1">
    <source>
        <dbReference type="Pfam" id="PF02589"/>
    </source>
</evidence>
<organism evidence="2 3">
    <name type="scientific">Halocalculus aciditolerans</name>
    <dbReference type="NCBI Taxonomy" id="1383812"/>
    <lineage>
        <taxon>Archaea</taxon>
        <taxon>Methanobacteriati</taxon>
        <taxon>Methanobacteriota</taxon>
        <taxon>Stenosarchaea group</taxon>
        <taxon>Halobacteria</taxon>
        <taxon>Halobacteriales</taxon>
        <taxon>Halobacteriaceae</taxon>
        <taxon>Halocalculus</taxon>
    </lineage>
</organism>
<dbReference type="RefSeq" id="WP_188980464.1">
    <property type="nucleotide sequence ID" value="NZ_BMPG01000005.1"/>
</dbReference>
<dbReference type="InterPro" id="IPR037171">
    <property type="entry name" value="NagB/RpiA_transferase-like"/>
</dbReference>
<name>A0A830FFT4_9EURY</name>
<comment type="caution">
    <text evidence="2">The sequence shown here is derived from an EMBL/GenBank/DDBJ whole genome shotgun (WGS) entry which is preliminary data.</text>
</comment>
<protein>
    <submittedName>
        <fullName evidence="2">Lactate utilization protein C</fullName>
    </submittedName>
</protein>
<accession>A0A830FFT4</accession>
<evidence type="ECO:0000313" key="3">
    <source>
        <dbReference type="Proteomes" id="UP000607197"/>
    </source>
</evidence>
<dbReference type="PANTHER" id="PTHR43682:SF1">
    <property type="entry name" value="LACTATE UTILIZATION PROTEIN C"/>
    <property type="match status" value="1"/>
</dbReference>
<dbReference type="Gene3D" id="3.40.50.10420">
    <property type="entry name" value="NagB/RpiA/CoA transferase-like"/>
    <property type="match status" value="1"/>
</dbReference>
<reference evidence="2" key="2">
    <citation type="submission" date="2020-09" db="EMBL/GenBank/DDBJ databases">
        <authorList>
            <person name="Sun Q."/>
            <person name="Ohkuma M."/>
        </authorList>
    </citation>
    <scope>NUCLEOTIDE SEQUENCE</scope>
    <source>
        <strain evidence="2">JCM 19596</strain>
    </source>
</reference>
<dbReference type="InterPro" id="IPR024185">
    <property type="entry name" value="FTHF_cligase-like_sf"/>
</dbReference>
<feature type="domain" description="LUD" evidence="1">
    <location>
        <begin position="66"/>
        <end position="165"/>
    </location>
</feature>
<dbReference type="PANTHER" id="PTHR43682">
    <property type="entry name" value="LACTATE UTILIZATION PROTEIN C"/>
    <property type="match status" value="1"/>
</dbReference>
<dbReference type="EMBL" id="BMPG01000005">
    <property type="protein sequence ID" value="GGL70285.1"/>
    <property type="molecule type" value="Genomic_DNA"/>
</dbReference>
<keyword evidence="3" id="KW-1185">Reference proteome</keyword>